<reference evidence="3" key="2">
    <citation type="submission" date="2019-09" db="UniProtKB">
        <authorList>
            <consortium name="WormBaseParasite"/>
        </authorList>
    </citation>
    <scope>IDENTIFICATION</scope>
</reference>
<dbReference type="AlphaFoldDB" id="A0A183FXI1"/>
<accession>A0A3P8D4T9</accession>
<proteinExistence type="predicted"/>
<gene>
    <name evidence="1" type="ORF">HPBE_LOCUS13262</name>
</gene>
<dbReference type="Proteomes" id="UP000050761">
    <property type="component" value="Unassembled WGS sequence"/>
</dbReference>
<evidence type="ECO:0000313" key="1">
    <source>
        <dbReference type="EMBL" id="VDO95498.1"/>
    </source>
</evidence>
<keyword evidence="2" id="KW-1185">Reference proteome</keyword>
<sequence>MGGQRRIVGVTLVPRTLRLGIIRDTESMVMSLIRVSPGSVTLTDRYTVEWKEEEKNKNDGSGSERFSSLCLTRNSRSQAFSYDSLRVVQT</sequence>
<organism evidence="2 3">
    <name type="scientific">Heligmosomoides polygyrus</name>
    <name type="common">Parasitic roundworm</name>
    <dbReference type="NCBI Taxonomy" id="6339"/>
    <lineage>
        <taxon>Eukaryota</taxon>
        <taxon>Metazoa</taxon>
        <taxon>Ecdysozoa</taxon>
        <taxon>Nematoda</taxon>
        <taxon>Chromadorea</taxon>
        <taxon>Rhabditida</taxon>
        <taxon>Rhabditina</taxon>
        <taxon>Rhabditomorpha</taxon>
        <taxon>Strongyloidea</taxon>
        <taxon>Heligmosomidae</taxon>
        <taxon>Heligmosomoides</taxon>
    </lineage>
</organism>
<evidence type="ECO:0000313" key="2">
    <source>
        <dbReference type="Proteomes" id="UP000050761"/>
    </source>
</evidence>
<accession>A0A183FXI1</accession>
<protein>
    <submittedName>
        <fullName evidence="1 3">Uncharacterized protein</fullName>
    </submittedName>
</protein>
<dbReference type="WBParaSite" id="HPBE_0001326101-mRNA-1">
    <property type="protein sequence ID" value="HPBE_0001326101-mRNA-1"/>
    <property type="gene ID" value="HPBE_0001326101"/>
</dbReference>
<dbReference type="EMBL" id="UZAH01027844">
    <property type="protein sequence ID" value="VDO95498.1"/>
    <property type="molecule type" value="Genomic_DNA"/>
</dbReference>
<evidence type="ECO:0000313" key="3">
    <source>
        <dbReference type="WBParaSite" id="HPBE_0001326101-mRNA-1"/>
    </source>
</evidence>
<reference evidence="1 2" key="1">
    <citation type="submission" date="2018-11" db="EMBL/GenBank/DDBJ databases">
        <authorList>
            <consortium name="Pathogen Informatics"/>
        </authorList>
    </citation>
    <scope>NUCLEOTIDE SEQUENCE [LARGE SCALE GENOMIC DNA]</scope>
</reference>
<name>A0A183FXI1_HELPZ</name>